<dbReference type="InterPro" id="IPR027268">
    <property type="entry name" value="Peptidase_M4/M1_CTD_sf"/>
</dbReference>
<feature type="transmembrane region" description="Helical" evidence="1">
    <location>
        <begin position="175"/>
        <end position="194"/>
    </location>
</feature>
<keyword evidence="1" id="KW-0472">Membrane</keyword>
<dbReference type="SUPFAM" id="SSF55486">
    <property type="entry name" value="Metalloproteases ('zincins'), catalytic domain"/>
    <property type="match status" value="1"/>
</dbReference>
<feature type="transmembrane region" description="Helical" evidence="1">
    <location>
        <begin position="521"/>
        <end position="542"/>
    </location>
</feature>
<feature type="transmembrane region" description="Helical" evidence="1">
    <location>
        <begin position="563"/>
        <end position="585"/>
    </location>
</feature>
<feature type="transmembrane region" description="Helical" evidence="1">
    <location>
        <begin position="242"/>
        <end position="261"/>
    </location>
</feature>
<keyword evidence="2" id="KW-0031">Aminopeptidase</keyword>
<dbReference type="Gene3D" id="1.10.390.10">
    <property type="entry name" value="Neutral Protease Domain 2"/>
    <property type="match status" value="1"/>
</dbReference>
<feature type="transmembrane region" description="Helical" evidence="1">
    <location>
        <begin position="400"/>
        <end position="423"/>
    </location>
</feature>
<dbReference type="EMBL" id="JAINVV010000008">
    <property type="protein sequence ID" value="MBY8824125.1"/>
    <property type="molecule type" value="Genomic_DNA"/>
</dbReference>
<proteinExistence type="predicted"/>
<feature type="transmembrane region" description="Helical" evidence="1">
    <location>
        <begin position="321"/>
        <end position="341"/>
    </location>
</feature>
<dbReference type="RefSeq" id="WP_222991212.1">
    <property type="nucleotide sequence ID" value="NZ_JAINVV010000008.1"/>
</dbReference>
<sequence>MFSTIARFEARYQLRNPVFWAATILFFLLTFGWTTVESIRPVSGNTYTNSPVGIAQVMLTMSMFFMFVTTAFVGNVVVRDDETGFGQIIRSTKVGKLPYLFGRFTGAFLGAAVAFLAVPFAIWLGTFMPWVNPELVGPNRLGDYVFTYFVIALPNLLITSAIFFAVACWTRSVTYSYLTVIVFMFAYFTLSAMLRKLPDLSLASYFEPFGSVAYSLGVRYLTPIQQNTQSLELTGTLLGHRLVWIAISVAIVAFAAARFRFADRGISKGKYKRQAAEAQKLAAVQPLLVDRLPDTSPEGAAWHQLVTRTLLEMKLVFKSPAFWVLALVGSINLFLTLSLAGRMYDVPIWPRTYAIIDTVRGASLLITLLMAIYFSGEVVWREREKRFGDIIDSTPIPNWIFLVSKLAGVVGVLVALSVFVVMIQAVGYQLARGVVDVELGQWLSWFVIPSTLYVVHLSVLAIVLQAISPNKFVGWGLMLIYLVSTTVFAGLGLDHPLINYAEAPMALSEMNGDDYMAASAWWLRAYWTAFALILVVIGHLMWRRGGATTLGAQWRTLPLRLRGTPLALLSVSVLATAVIGGFLFYNMNVLNTRPDKDKMEADQAQYEKDYAKYLDLPEPVLKDIKLNVDLRPSQRWVQFDGQYRFVNETDKPIELLHVRMNVPGWMTKVESIAVPGAKLEKDDVDNLHKIYRFETPLQPGASGTLTFRTVMQQRGIKSLPTNKQYWEIDVQPAKNGAYLTNLGFAPALGMSRGNFLQGNTLRKKYGLAPETPTPSLDDKRAVMRSYAGVDRVNTDITVSTDADQTLVVTGQEVSNTVVGNRRTARFVSPIPTLNFITIQSGRYAVKSIDVDGVKLSVYYHPKHPMNVDRMLGVVKDSLQYYQKNWGPYQYKYFRVIERPDYAGTANSAPGTVGYSERFGFTGDFRNPKNVDYLAFVTAHEYGHQYWFHQVMPGDVEGAEVLTETPSQFGGIMVMKKRYGHDGMRRFLQYEQSDYLSGRRAEKAEERPLALVKKQGYIHYYKGSVVMYLLQDRLGEDRVNGVLRSIVEKYRFQPPPFARSVDLVNGLLGIARNDQERELIRDLFYRITLYDLRVKTAVVRKLTNGQYETTVTVHGGKAYADGKGNEKAAALNEPIDVGVFTANPADLAFGSGNVLSMKRVPIRSGEQQVKIVTKGKPLYAGVDPYLTYIDRNHNDNVVSVTQ</sequence>
<keyword evidence="1" id="KW-0812">Transmembrane</keyword>
<keyword evidence="3" id="KW-1185">Reference proteome</keyword>
<feature type="transmembrane region" description="Helical" evidence="1">
    <location>
        <begin position="145"/>
        <end position="168"/>
    </location>
</feature>
<dbReference type="PANTHER" id="PTHR43471">
    <property type="entry name" value="ABC TRANSPORTER PERMEASE"/>
    <property type="match status" value="1"/>
</dbReference>
<accession>A0ABS7PS02</accession>
<feature type="transmembrane region" description="Helical" evidence="1">
    <location>
        <begin position="443"/>
        <end position="467"/>
    </location>
</feature>
<evidence type="ECO:0000313" key="3">
    <source>
        <dbReference type="Proteomes" id="UP000706039"/>
    </source>
</evidence>
<dbReference type="Proteomes" id="UP000706039">
    <property type="component" value="Unassembled WGS sequence"/>
</dbReference>
<keyword evidence="2" id="KW-0645">Protease</keyword>
<feature type="transmembrane region" description="Helical" evidence="1">
    <location>
        <begin position="479"/>
        <end position="501"/>
    </location>
</feature>
<evidence type="ECO:0000256" key="1">
    <source>
        <dbReference type="SAM" id="Phobius"/>
    </source>
</evidence>
<protein>
    <submittedName>
        <fullName evidence="2">Aminopeptidase</fullName>
    </submittedName>
</protein>
<reference evidence="2 3" key="1">
    <citation type="submission" date="2021-08" db="EMBL/GenBank/DDBJ databases">
        <authorList>
            <person name="Tuo L."/>
        </authorList>
    </citation>
    <scope>NUCLEOTIDE SEQUENCE [LARGE SCALE GENOMIC DNA]</scope>
    <source>
        <strain evidence="2 3">JCM 31229</strain>
    </source>
</reference>
<gene>
    <name evidence="2" type="ORF">K7G82_17610</name>
</gene>
<dbReference type="GO" id="GO:0004177">
    <property type="term" value="F:aminopeptidase activity"/>
    <property type="evidence" value="ECO:0007669"/>
    <property type="project" value="UniProtKB-KW"/>
</dbReference>
<comment type="caution">
    <text evidence="2">The sequence shown here is derived from an EMBL/GenBank/DDBJ whole genome shotgun (WGS) entry which is preliminary data.</text>
</comment>
<feature type="transmembrane region" description="Helical" evidence="1">
    <location>
        <begin position="99"/>
        <end position="125"/>
    </location>
</feature>
<name>A0ABS7PS02_9SPHN</name>
<feature type="transmembrane region" description="Helical" evidence="1">
    <location>
        <begin position="54"/>
        <end position="78"/>
    </location>
</feature>
<keyword evidence="2" id="KW-0378">Hydrolase</keyword>
<evidence type="ECO:0000313" key="2">
    <source>
        <dbReference type="EMBL" id="MBY8824125.1"/>
    </source>
</evidence>
<organism evidence="2 3">
    <name type="scientific">Sphingomonas colocasiae</name>
    <dbReference type="NCBI Taxonomy" id="1848973"/>
    <lineage>
        <taxon>Bacteria</taxon>
        <taxon>Pseudomonadati</taxon>
        <taxon>Pseudomonadota</taxon>
        <taxon>Alphaproteobacteria</taxon>
        <taxon>Sphingomonadales</taxon>
        <taxon>Sphingomonadaceae</taxon>
        <taxon>Sphingomonas</taxon>
    </lineage>
</organism>
<feature type="transmembrane region" description="Helical" evidence="1">
    <location>
        <begin position="361"/>
        <end position="380"/>
    </location>
</feature>
<keyword evidence="1" id="KW-1133">Transmembrane helix</keyword>